<dbReference type="Pfam" id="PF08557">
    <property type="entry name" value="Lipid_DES"/>
    <property type="match status" value="1"/>
</dbReference>
<keyword evidence="1" id="KW-0812">Transmembrane</keyword>
<keyword evidence="1" id="KW-0472">Membrane</keyword>
<dbReference type="EMBL" id="BSEC01000001">
    <property type="protein sequence ID" value="GLI94613.1"/>
    <property type="molecule type" value="Genomic_DNA"/>
</dbReference>
<dbReference type="RefSeq" id="WP_281804723.1">
    <property type="nucleotide sequence ID" value="NZ_BSEC01000001.1"/>
</dbReference>
<dbReference type="SMART" id="SM01269">
    <property type="entry name" value="Lipid_DES"/>
    <property type="match status" value="1"/>
</dbReference>
<dbReference type="AlphaFoldDB" id="A0A9W6LTG4"/>
<evidence type="ECO:0000313" key="3">
    <source>
        <dbReference type="EMBL" id="GLI94613.1"/>
    </source>
</evidence>
<comment type="caution">
    <text evidence="3">The sequence shown here is derived from an EMBL/GenBank/DDBJ whole genome shotgun (WGS) entry which is preliminary data.</text>
</comment>
<dbReference type="InterPro" id="IPR005804">
    <property type="entry name" value="FA_desaturase_dom"/>
</dbReference>
<dbReference type="GO" id="GO:0016020">
    <property type="term" value="C:membrane"/>
    <property type="evidence" value="ECO:0007669"/>
    <property type="project" value="GOC"/>
</dbReference>
<feature type="transmembrane region" description="Helical" evidence="1">
    <location>
        <begin position="208"/>
        <end position="226"/>
    </location>
</feature>
<dbReference type="GO" id="GO:0046513">
    <property type="term" value="P:ceramide biosynthetic process"/>
    <property type="evidence" value="ECO:0007669"/>
    <property type="project" value="TreeGrafter"/>
</dbReference>
<organism evidence="3 4">
    <name type="scientific">Methylocystis echinoides</name>
    <dbReference type="NCBI Taxonomy" id="29468"/>
    <lineage>
        <taxon>Bacteria</taxon>
        <taxon>Pseudomonadati</taxon>
        <taxon>Pseudomonadota</taxon>
        <taxon>Alphaproteobacteria</taxon>
        <taxon>Hyphomicrobiales</taxon>
        <taxon>Methylocystaceae</taxon>
        <taxon>Methylocystis</taxon>
    </lineage>
</organism>
<evidence type="ECO:0000256" key="1">
    <source>
        <dbReference type="SAM" id="Phobius"/>
    </source>
</evidence>
<keyword evidence="1" id="KW-1133">Transmembrane helix</keyword>
<evidence type="ECO:0000313" key="4">
    <source>
        <dbReference type="Proteomes" id="UP001144323"/>
    </source>
</evidence>
<dbReference type="Pfam" id="PF00487">
    <property type="entry name" value="FA_desaturase"/>
    <property type="match status" value="1"/>
</dbReference>
<gene>
    <name evidence="3" type="ORF">LMG27198_36050</name>
</gene>
<name>A0A9W6LTG4_9HYPH</name>
<dbReference type="Proteomes" id="UP001144323">
    <property type="component" value="Unassembled WGS sequence"/>
</dbReference>
<protein>
    <recommendedName>
        <fullName evidence="2">Sphingolipid delta4-desaturase N-terminal domain-containing protein</fullName>
    </recommendedName>
</protein>
<feature type="transmembrane region" description="Helical" evidence="1">
    <location>
        <begin position="65"/>
        <end position="86"/>
    </location>
</feature>
<dbReference type="InterPro" id="IPR013866">
    <property type="entry name" value="Sphingolipid_d4-desaturase_N"/>
</dbReference>
<dbReference type="PANTHER" id="PTHR12879:SF8">
    <property type="entry name" value="SPHINGOLIPID DELTA(4)-DESATURASE DES1"/>
    <property type="match status" value="1"/>
</dbReference>
<sequence length="325" mass="37111">MNGISVTAQGADRSHVERRRLILEKYPQVRELFGRDPVTFKITAAIFVGQFLIAAWLGWLGLSYWWLSLILAICVGAFANHANFVVIHDAIHNCVFENPLANKWTAILADLPNAFPTAMGFRCYHIKHHSHLSAYDYDADIPSHWEVEWVGNSTWRKAAWLFGFPAVQLARLSRLKGTVPIMGKWTYINIAVIAAFDLFMLWAFGPNALLYLFFSFWFSVGGLHPLSARWLQEHFAFGPDQGTFDYYGPLNRLALNIGYHNEHHDFHEIPWSRLPALKAMAPEFYDDLRCHRSWLALLVTFVFDPTWSLGTRSENVTQAAVVAAE</sequence>
<reference evidence="3" key="1">
    <citation type="journal article" date="2023" name="Int. J. Syst. Evol. Microbiol.">
        <title>Methylocystis iwaonis sp. nov., a type II methane-oxidizing bacterium from surface soil of a rice paddy field in Japan, and emended description of the genus Methylocystis (ex Whittenbury et al. 1970) Bowman et al. 1993.</title>
        <authorList>
            <person name="Kaise H."/>
            <person name="Sawadogo J.B."/>
            <person name="Alam M.S."/>
            <person name="Ueno C."/>
            <person name="Dianou D."/>
            <person name="Shinjo R."/>
            <person name="Asakawa S."/>
        </authorList>
    </citation>
    <scope>NUCLEOTIDE SEQUENCE</scope>
    <source>
        <strain evidence="3">LMG27198</strain>
    </source>
</reference>
<keyword evidence="4" id="KW-1185">Reference proteome</keyword>
<dbReference type="PANTHER" id="PTHR12879">
    <property type="entry name" value="SPHINGOLIPID DELTA 4 DESATURASE/C-4 HYDROXYLASE PROTEIN DES2"/>
    <property type="match status" value="1"/>
</dbReference>
<dbReference type="GO" id="GO:0042284">
    <property type="term" value="F:sphingolipid delta-4 desaturase activity"/>
    <property type="evidence" value="ECO:0007669"/>
    <property type="project" value="TreeGrafter"/>
</dbReference>
<accession>A0A9W6LTG4</accession>
<evidence type="ECO:0000259" key="2">
    <source>
        <dbReference type="SMART" id="SM01269"/>
    </source>
</evidence>
<proteinExistence type="predicted"/>
<feature type="transmembrane region" description="Helical" evidence="1">
    <location>
        <begin position="38"/>
        <end position="59"/>
    </location>
</feature>
<feature type="domain" description="Sphingolipid delta4-desaturase N-terminal" evidence="2">
    <location>
        <begin position="5"/>
        <end position="39"/>
    </location>
</feature>